<evidence type="ECO:0000313" key="1">
    <source>
        <dbReference type="EMBL" id="KAF5817121.1"/>
    </source>
</evidence>
<name>A0A9K3JK60_HELAN</name>
<sequence length="54" mass="6641">MNRRHNNTTAEPPPAIHRYHRRLIFIHPKLSTLSRWKCQSSYGFRNVSYFFLFF</sequence>
<reference evidence="1" key="1">
    <citation type="journal article" date="2017" name="Nature">
        <title>The sunflower genome provides insights into oil metabolism, flowering and Asterid evolution.</title>
        <authorList>
            <person name="Badouin H."/>
            <person name="Gouzy J."/>
            <person name="Grassa C.J."/>
            <person name="Murat F."/>
            <person name="Staton S.E."/>
            <person name="Cottret L."/>
            <person name="Lelandais-Briere C."/>
            <person name="Owens G.L."/>
            <person name="Carrere S."/>
            <person name="Mayjonade B."/>
            <person name="Legrand L."/>
            <person name="Gill N."/>
            <person name="Kane N.C."/>
            <person name="Bowers J.E."/>
            <person name="Hubner S."/>
            <person name="Bellec A."/>
            <person name="Berard A."/>
            <person name="Berges H."/>
            <person name="Blanchet N."/>
            <person name="Boniface M.C."/>
            <person name="Brunel D."/>
            <person name="Catrice O."/>
            <person name="Chaidir N."/>
            <person name="Claudel C."/>
            <person name="Donnadieu C."/>
            <person name="Faraut T."/>
            <person name="Fievet G."/>
            <person name="Helmstetter N."/>
            <person name="King M."/>
            <person name="Knapp S.J."/>
            <person name="Lai Z."/>
            <person name="Le Paslier M.C."/>
            <person name="Lippi Y."/>
            <person name="Lorenzon L."/>
            <person name="Mandel J.R."/>
            <person name="Marage G."/>
            <person name="Marchand G."/>
            <person name="Marquand E."/>
            <person name="Bret-Mestries E."/>
            <person name="Morien E."/>
            <person name="Nambeesan S."/>
            <person name="Nguyen T."/>
            <person name="Pegot-Espagnet P."/>
            <person name="Pouilly N."/>
            <person name="Raftis F."/>
            <person name="Sallet E."/>
            <person name="Schiex T."/>
            <person name="Thomas J."/>
            <person name="Vandecasteele C."/>
            <person name="Vares D."/>
            <person name="Vear F."/>
            <person name="Vautrin S."/>
            <person name="Crespi M."/>
            <person name="Mangin B."/>
            <person name="Burke J.M."/>
            <person name="Salse J."/>
            <person name="Munos S."/>
            <person name="Vincourt P."/>
            <person name="Rieseberg L.H."/>
            <person name="Langlade N.B."/>
        </authorList>
    </citation>
    <scope>NUCLEOTIDE SEQUENCE</scope>
    <source>
        <tissue evidence="1">Leaves</tissue>
    </source>
</reference>
<proteinExistence type="predicted"/>
<gene>
    <name evidence="1" type="ORF">HanXRQr2_Chr02g0049311</name>
</gene>
<dbReference type="AlphaFoldDB" id="A0A9K3JK60"/>
<comment type="caution">
    <text evidence="1">The sequence shown here is derived from an EMBL/GenBank/DDBJ whole genome shotgun (WGS) entry which is preliminary data.</text>
</comment>
<reference evidence="1" key="2">
    <citation type="submission" date="2020-06" db="EMBL/GenBank/DDBJ databases">
        <title>Helianthus annuus Genome sequencing and assembly Release 2.</title>
        <authorList>
            <person name="Gouzy J."/>
            <person name="Langlade N."/>
            <person name="Munos S."/>
        </authorList>
    </citation>
    <scope>NUCLEOTIDE SEQUENCE</scope>
    <source>
        <tissue evidence="1">Leaves</tissue>
    </source>
</reference>
<dbReference type="EMBL" id="MNCJ02000317">
    <property type="protein sequence ID" value="KAF5817121.1"/>
    <property type="molecule type" value="Genomic_DNA"/>
</dbReference>
<organism evidence="1 2">
    <name type="scientific">Helianthus annuus</name>
    <name type="common">Common sunflower</name>
    <dbReference type="NCBI Taxonomy" id="4232"/>
    <lineage>
        <taxon>Eukaryota</taxon>
        <taxon>Viridiplantae</taxon>
        <taxon>Streptophyta</taxon>
        <taxon>Embryophyta</taxon>
        <taxon>Tracheophyta</taxon>
        <taxon>Spermatophyta</taxon>
        <taxon>Magnoliopsida</taxon>
        <taxon>eudicotyledons</taxon>
        <taxon>Gunneridae</taxon>
        <taxon>Pentapetalae</taxon>
        <taxon>asterids</taxon>
        <taxon>campanulids</taxon>
        <taxon>Asterales</taxon>
        <taxon>Asteraceae</taxon>
        <taxon>Asteroideae</taxon>
        <taxon>Heliantheae alliance</taxon>
        <taxon>Heliantheae</taxon>
        <taxon>Helianthus</taxon>
    </lineage>
</organism>
<accession>A0A9K3JK60</accession>
<keyword evidence="2" id="KW-1185">Reference proteome</keyword>
<dbReference type="Proteomes" id="UP000215914">
    <property type="component" value="Unassembled WGS sequence"/>
</dbReference>
<evidence type="ECO:0000313" key="2">
    <source>
        <dbReference type="Proteomes" id="UP000215914"/>
    </source>
</evidence>
<dbReference type="Gramene" id="mRNA:HanXRQr2_Chr02g0049311">
    <property type="protein sequence ID" value="CDS:HanXRQr2_Chr02g0049311.1"/>
    <property type="gene ID" value="HanXRQr2_Chr02g0049311"/>
</dbReference>
<protein>
    <submittedName>
        <fullName evidence="1">Uncharacterized protein</fullName>
    </submittedName>
</protein>